<name>A0A975K4N4_9SPHN</name>
<keyword evidence="2" id="KW-1185">Reference proteome</keyword>
<dbReference type="AlphaFoldDB" id="A0A975K4N4"/>
<evidence type="ECO:0000313" key="1">
    <source>
        <dbReference type="EMBL" id="QUT04053.1"/>
    </source>
</evidence>
<evidence type="ECO:0000313" key="2">
    <source>
        <dbReference type="Proteomes" id="UP000681425"/>
    </source>
</evidence>
<dbReference type="Proteomes" id="UP000681425">
    <property type="component" value="Chromosome"/>
</dbReference>
<accession>A0A975K4N4</accession>
<dbReference type="KEGG" id="spph:KFK14_12940"/>
<dbReference type="RefSeq" id="WP_212607948.1">
    <property type="nucleotide sequence ID" value="NZ_CP073910.1"/>
</dbReference>
<organism evidence="1 2">
    <name type="scientific">Sphingobium phenoxybenzoativorans</name>
    <dbReference type="NCBI Taxonomy" id="1592790"/>
    <lineage>
        <taxon>Bacteria</taxon>
        <taxon>Pseudomonadati</taxon>
        <taxon>Pseudomonadota</taxon>
        <taxon>Alphaproteobacteria</taxon>
        <taxon>Sphingomonadales</taxon>
        <taxon>Sphingomonadaceae</taxon>
        <taxon>Sphingobium</taxon>
    </lineage>
</organism>
<reference evidence="1" key="1">
    <citation type="submission" date="2021-04" db="EMBL/GenBank/DDBJ databases">
        <title>Isolation of p-tert-butylphenol degrading bacteria Sphingobium phenoxybenzoativorans Tas13 from active sludge.</title>
        <authorList>
            <person name="Li Y."/>
        </authorList>
    </citation>
    <scope>NUCLEOTIDE SEQUENCE</scope>
    <source>
        <strain evidence="1">Tas13</strain>
    </source>
</reference>
<protein>
    <submittedName>
        <fullName evidence="1">Uncharacterized protein</fullName>
    </submittedName>
</protein>
<proteinExistence type="predicted"/>
<sequence>MSDTVIIPIGEATNAQLLYYATAVLGLDVKPGANSTTFRAKIEAAAPGTTEISVPAKLAGVPEVSAPDAPVAEQEAIPNSREGLHFKYDPKVLVEVHETADKTRSREVQIAVNGDVVILQRGKKEPIPYRHYLALRDAVETIGRETDEINQVTGLPIIEFVDQPSYPHSAILPAQELIDAWHKRVDAPEIA</sequence>
<gene>
    <name evidence="1" type="ORF">KFK14_12940</name>
</gene>
<dbReference type="EMBL" id="CP073910">
    <property type="protein sequence ID" value="QUT04053.1"/>
    <property type="molecule type" value="Genomic_DNA"/>
</dbReference>